<keyword evidence="5" id="KW-0496">Mitochondrion</keyword>
<keyword evidence="8" id="KW-1185">Reference proteome</keyword>
<dbReference type="EMBL" id="JAQQWM010000008">
    <property type="protein sequence ID" value="KAK8053037.1"/>
    <property type="molecule type" value="Genomic_DNA"/>
</dbReference>
<dbReference type="Proteomes" id="UP001446871">
    <property type="component" value="Unassembled WGS sequence"/>
</dbReference>
<evidence type="ECO:0000313" key="8">
    <source>
        <dbReference type="Proteomes" id="UP001446871"/>
    </source>
</evidence>
<dbReference type="PANTHER" id="PTHR48182">
    <property type="entry name" value="PROTEIN SERAC1"/>
    <property type="match status" value="1"/>
</dbReference>
<comment type="caution">
    <text evidence="7">The sequence shown here is derived from an EMBL/GenBank/DDBJ whole genome shotgun (WGS) entry which is preliminary data.</text>
</comment>
<organism evidence="7 8">
    <name type="scientific">Apiospora saccharicola</name>
    <dbReference type="NCBI Taxonomy" id="335842"/>
    <lineage>
        <taxon>Eukaryota</taxon>
        <taxon>Fungi</taxon>
        <taxon>Dikarya</taxon>
        <taxon>Ascomycota</taxon>
        <taxon>Pezizomycotina</taxon>
        <taxon>Sordariomycetes</taxon>
        <taxon>Xylariomycetidae</taxon>
        <taxon>Amphisphaeriales</taxon>
        <taxon>Apiosporaceae</taxon>
        <taxon>Apiospora</taxon>
    </lineage>
</organism>
<gene>
    <name evidence="7" type="ORF">PG996_012338</name>
</gene>
<dbReference type="InterPro" id="IPR052374">
    <property type="entry name" value="SERAC1"/>
</dbReference>
<sequence length="190" mass="21649">MASAATESRRVRTWRGGDGSAFWPKDLLPKDCPTARILPFGYNADFVKFFSKDDGPIAPELTIAKWVMPVQPASIDDLNKRSKKLRDTNNLFAKFLQSRDRATDQPHLEIACFFEELPMRYLPTTTFVVPKESATWIGNDPQSIQANHVNMCKFQSEFGSDYKKVAGKLSEWVNNIEENKKKSKKGELEE</sequence>
<evidence type="ECO:0000256" key="4">
    <source>
        <dbReference type="ARBA" id="ARBA00022824"/>
    </source>
</evidence>
<accession>A0ABR1U2A2</accession>
<evidence type="ECO:0000256" key="6">
    <source>
        <dbReference type="ARBA" id="ARBA00023136"/>
    </source>
</evidence>
<keyword evidence="6" id="KW-0472">Membrane</keyword>
<evidence type="ECO:0000313" key="7">
    <source>
        <dbReference type="EMBL" id="KAK8053037.1"/>
    </source>
</evidence>
<proteinExistence type="predicted"/>
<protein>
    <submittedName>
        <fullName evidence="7">Ankyrin repeat-containing domain protein</fullName>
    </submittedName>
</protein>
<keyword evidence="4" id="KW-0256">Endoplasmic reticulum</keyword>
<evidence type="ECO:0000256" key="5">
    <source>
        <dbReference type="ARBA" id="ARBA00023128"/>
    </source>
</evidence>
<dbReference type="PANTHER" id="PTHR48182:SF2">
    <property type="entry name" value="PROTEIN SERAC1"/>
    <property type="match status" value="1"/>
</dbReference>
<evidence type="ECO:0000256" key="1">
    <source>
        <dbReference type="ARBA" id="ARBA00004173"/>
    </source>
</evidence>
<evidence type="ECO:0000256" key="2">
    <source>
        <dbReference type="ARBA" id="ARBA00004240"/>
    </source>
</evidence>
<reference evidence="7 8" key="1">
    <citation type="submission" date="2023-01" db="EMBL/GenBank/DDBJ databases">
        <title>Analysis of 21 Apiospora genomes using comparative genomics revels a genus with tremendous synthesis potential of carbohydrate active enzymes and secondary metabolites.</title>
        <authorList>
            <person name="Sorensen T."/>
        </authorList>
    </citation>
    <scope>NUCLEOTIDE SEQUENCE [LARGE SCALE GENOMIC DNA]</scope>
    <source>
        <strain evidence="7 8">CBS 83171</strain>
    </source>
</reference>
<evidence type="ECO:0000256" key="3">
    <source>
        <dbReference type="ARBA" id="ARBA00004370"/>
    </source>
</evidence>
<comment type="subcellular location">
    <subcellularLocation>
        <location evidence="2">Endoplasmic reticulum</location>
    </subcellularLocation>
    <subcellularLocation>
        <location evidence="3">Membrane</location>
    </subcellularLocation>
    <subcellularLocation>
        <location evidence="1">Mitochondrion</location>
    </subcellularLocation>
</comment>
<name>A0ABR1U2A2_9PEZI</name>